<keyword evidence="2" id="KW-1185">Reference proteome</keyword>
<evidence type="ECO:0000313" key="2">
    <source>
        <dbReference type="Proteomes" id="UP000586976"/>
    </source>
</evidence>
<accession>A0A7W2HHI2</accession>
<dbReference type="Proteomes" id="UP000586976">
    <property type="component" value="Unassembled WGS sequence"/>
</dbReference>
<sequence>MPQHVTVADLVHQLQELPGDLQVRLAVQPDWPFAHYVAAQVVERDGIAYIAEGGQADYLPHPVVMDLAWA</sequence>
<name>A0A7W2HHI2_9ACTN</name>
<comment type="caution">
    <text evidence="1">The sequence shown here is derived from an EMBL/GenBank/DDBJ whole genome shotgun (WGS) entry which is preliminary data.</text>
</comment>
<proteinExistence type="predicted"/>
<evidence type="ECO:0000313" key="1">
    <source>
        <dbReference type="EMBL" id="MBA4864043.1"/>
    </source>
</evidence>
<reference evidence="1 2" key="1">
    <citation type="submission" date="2020-07" db="EMBL/GenBank/DDBJ databases">
        <title>Streptomyces isolated from Indian soil.</title>
        <authorList>
            <person name="Mandal S."/>
            <person name="Maiti P.K."/>
        </authorList>
    </citation>
    <scope>NUCLEOTIDE SEQUENCE [LARGE SCALE GENOMIC DNA]</scope>
    <source>
        <strain evidence="1 2">PSKA54</strain>
    </source>
</reference>
<organism evidence="1 2">
    <name type="scientific">Streptomyces himalayensis subsp. aureolus</name>
    <dbReference type="NCBI Taxonomy" id="2758039"/>
    <lineage>
        <taxon>Bacteria</taxon>
        <taxon>Bacillati</taxon>
        <taxon>Actinomycetota</taxon>
        <taxon>Actinomycetes</taxon>
        <taxon>Kitasatosporales</taxon>
        <taxon>Streptomycetaceae</taxon>
        <taxon>Streptomyces</taxon>
        <taxon>Streptomyces himalayensis</taxon>
    </lineage>
</organism>
<dbReference type="EMBL" id="JACEQY010000025">
    <property type="protein sequence ID" value="MBA4864043.1"/>
    <property type="molecule type" value="Genomic_DNA"/>
</dbReference>
<gene>
    <name evidence="1" type="ORF">H1V43_22325</name>
</gene>
<dbReference type="AlphaFoldDB" id="A0A7W2HHI2"/>
<dbReference type="RefSeq" id="WP_181865716.1">
    <property type="nucleotide sequence ID" value="NZ_JACEQY010000025.1"/>
</dbReference>
<protein>
    <submittedName>
        <fullName evidence="1">Uncharacterized protein</fullName>
    </submittedName>
</protein>